<dbReference type="AlphaFoldDB" id="A0A8R7QR42"/>
<accession>A0A8R7QR42</accession>
<feature type="compositionally biased region" description="Basic and acidic residues" evidence="1">
    <location>
        <begin position="48"/>
        <end position="59"/>
    </location>
</feature>
<name>A0A8R7QR42_TRIUA</name>
<feature type="compositionally biased region" description="Basic and acidic residues" evidence="1">
    <location>
        <begin position="27"/>
        <end position="36"/>
    </location>
</feature>
<organism evidence="2 3">
    <name type="scientific">Triticum urartu</name>
    <name type="common">Red wild einkorn</name>
    <name type="synonym">Crithodium urartu</name>
    <dbReference type="NCBI Taxonomy" id="4572"/>
    <lineage>
        <taxon>Eukaryota</taxon>
        <taxon>Viridiplantae</taxon>
        <taxon>Streptophyta</taxon>
        <taxon>Embryophyta</taxon>
        <taxon>Tracheophyta</taxon>
        <taxon>Spermatophyta</taxon>
        <taxon>Magnoliopsida</taxon>
        <taxon>Liliopsida</taxon>
        <taxon>Poales</taxon>
        <taxon>Poaceae</taxon>
        <taxon>BOP clade</taxon>
        <taxon>Pooideae</taxon>
        <taxon>Triticodae</taxon>
        <taxon>Triticeae</taxon>
        <taxon>Triticinae</taxon>
        <taxon>Triticum</taxon>
    </lineage>
</organism>
<dbReference type="EnsemblPlants" id="TuG1812G0600001554.01.T01">
    <property type="protein sequence ID" value="TuG1812G0600001554.01.T01.cds285019"/>
    <property type="gene ID" value="TuG1812G0600001554.01"/>
</dbReference>
<proteinExistence type="predicted"/>
<reference evidence="2" key="3">
    <citation type="submission" date="2022-06" db="UniProtKB">
        <authorList>
            <consortium name="EnsemblPlants"/>
        </authorList>
    </citation>
    <scope>IDENTIFICATION</scope>
</reference>
<evidence type="ECO:0000313" key="2">
    <source>
        <dbReference type="EnsemblPlants" id="TuG1812G0600001554.01.T01.cds285019"/>
    </source>
</evidence>
<reference evidence="2" key="2">
    <citation type="submission" date="2018-03" db="EMBL/GenBank/DDBJ databases">
        <title>The Triticum urartu genome reveals the dynamic nature of wheat genome evolution.</title>
        <authorList>
            <person name="Ling H."/>
            <person name="Ma B."/>
            <person name="Shi X."/>
            <person name="Liu H."/>
            <person name="Dong L."/>
            <person name="Sun H."/>
            <person name="Cao Y."/>
            <person name="Gao Q."/>
            <person name="Zheng S."/>
            <person name="Li Y."/>
            <person name="Yu Y."/>
            <person name="Du H."/>
            <person name="Qi M."/>
            <person name="Li Y."/>
            <person name="Yu H."/>
            <person name="Cui Y."/>
            <person name="Wang N."/>
            <person name="Chen C."/>
            <person name="Wu H."/>
            <person name="Zhao Y."/>
            <person name="Zhang J."/>
            <person name="Li Y."/>
            <person name="Zhou W."/>
            <person name="Zhang B."/>
            <person name="Hu W."/>
            <person name="Eijk M."/>
            <person name="Tang J."/>
            <person name="Witsenboer H."/>
            <person name="Zhao S."/>
            <person name="Li Z."/>
            <person name="Zhang A."/>
            <person name="Wang D."/>
            <person name="Liang C."/>
        </authorList>
    </citation>
    <scope>NUCLEOTIDE SEQUENCE [LARGE SCALE GENOMIC DNA]</scope>
    <source>
        <strain evidence="2">cv. G1812</strain>
    </source>
</reference>
<protein>
    <submittedName>
        <fullName evidence="2">Uncharacterized protein</fullName>
    </submittedName>
</protein>
<feature type="compositionally biased region" description="Low complexity" evidence="1">
    <location>
        <begin position="79"/>
        <end position="94"/>
    </location>
</feature>
<feature type="compositionally biased region" description="Basic residues" evidence="1">
    <location>
        <begin position="1"/>
        <end position="26"/>
    </location>
</feature>
<sequence length="141" mass="15189">SKILYRQKKCVSKSKKTIFQKSRRKIKENQRGEVRGCNDPPAASSKLAADRTCFDKESLRPSQPSAGPPGRHPGSRFHPASLPPAATVAAPTPSHVGHGRPVRAPPPGSSAYSPTSSQRIPAASWVQQSLLQLLPTWTFSG</sequence>
<feature type="compositionally biased region" description="Polar residues" evidence="1">
    <location>
        <begin position="110"/>
        <end position="119"/>
    </location>
</feature>
<keyword evidence="3" id="KW-1185">Reference proteome</keyword>
<evidence type="ECO:0000313" key="3">
    <source>
        <dbReference type="Proteomes" id="UP000015106"/>
    </source>
</evidence>
<feature type="region of interest" description="Disordered" evidence="1">
    <location>
        <begin position="1"/>
        <end position="119"/>
    </location>
</feature>
<evidence type="ECO:0000256" key="1">
    <source>
        <dbReference type="SAM" id="MobiDB-lite"/>
    </source>
</evidence>
<dbReference type="Gramene" id="TuG1812G0600001554.01.T01">
    <property type="protein sequence ID" value="TuG1812G0600001554.01.T01.cds285019"/>
    <property type="gene ID" value="TuG1812G0600001554.01"/>
</dbReference>
<reference evidence="3" key="1">
    <citation type="journal article" date="2013" name="Nature">
        <title>Draft genome of the wheat A-genome progenitor Triticum urartu.</title>
        <authorList>
            <person name="Ling H.Q."/>
            <person name="Zhao S."/>
            <person name="Liu D."/>
            <person name="Wang J."/>
            <person name="Sun H."/>
            <person name="Zhang C."/>
            <person name="Fan H."/>
            <person name="Li D."/>
            <person name="Dong L."/>
            <person name="Tao Y."/>
            <person name="Gao C."/>
            <person name="Wu H."/>
            <person name="Li Y."/>
            <person name="Cui Y."/>
            <person name="Guo X."/>
            <person name="Zheng S."/>
            <person name="Wang B."/>
            <person name="Yu K."/>
            <person name="Liang Q."/>
            <person name="Yang W."/>
            <person name="Lou X."/>
            <person name="Chen J."/>
            <person name="Feng M."/>
            <person name="Jian J."/>
            <person name="Zhang X."/>
            <person name="Luo G."/>
            <person name="Jiang Y."/>
            <person name="Liu J."/>
            <person name="Wang Z."/>
            <person name="Sha Y."/>
            <person name="Zhang B."/>
            <person name="Wu H."/>
            <person name="Tang D."/>
            <person name="Shen Q."/>
            <person name="Xue P."/>
            <person name="Zou S."/>
            <person name="Wang X."/>
            <person name="Liu X."/>
            <person name="Wang F."/>
            <person name="Yang Y."/>
            <person name="An X."/>
            <person name="Dong Z."/>
            <person name="Zhang K."/>
            <person name="Zhang X."/>
            <person name="Luo M.C."/>
            <person name="Dvorak J."/>
            <person name="Tong Y."/>
            <person name="Wang J."/>
            <person name="Yang H."/>
            <person name="Li Z."/>
            <person name="Wang D."/>
            <person name="Zhang A."/>
            <person name="Wang J."/>
        </authorList>
    </citation>
    <scope>NUCLEOTIDE SEQUENCE</scope>
    <source>
        <strain evidence="3">cv. G1812</strain>
    </source>
</reference>
<dbReference type="Proteomes" id="UP000015106">
    <property type="component" value="Chromosome 6"/>
</dbReference>